<dbReference type="PANTHER" id="PTHR30383">
    <property type="entry name" value="THIOESTERASE 1/PROTEASE 1/LYSOPHOSPHOLIPASE L1"/>
    <property type="match status" value="1"/>
</dbReference>
<reference evidence="3 4" key="1">
    <citation type="submission" date="2020-08" db="EMBL/GenBank/DDBJ databases">
        <title>Genomic Encyclopedia of Type Strains, Phase IV (KMG-IV): sequencing the most valuable type-strain genomes for metagenomic binning, comparative biology and taxonomic classification.</title>
        <authorList>
            <person name="Goeker M."/>
        </authorList>
    </citation>
    <scope>NUCLEOTIDE SEQUENCE [LARGE SCALE GENOMIC DNA]</scope>
    <source>
        <strain evidence="3 4">DSM 24194</strain>
    </source>
</reference>
<dbReference type="GO" id="GO:0004622">
    <property type="term" value="F:phosphatidylcholine lysophospholipase activity"/>
    <property type="evidence" value="ECO:0007669"/>
    <property type="project" value="UniProtKB-EC"/>
</dbReference>
<comment type="caution">
    <text evidence="3">The sequence shown here is derived from an EMBL/GenBank/DDBJ whole genome shotgun (WGS) entry which is preliminary data.</text>
</comment>
<dbReference type="Pfam" id="PF13472">
    <property type="entry name" value="Lipase_GDSL_2"/>
    <property type="match status" value="1"/>
</dbReference>
<proteinExistence type="predicted"/>
<keyword evidence="3" id="KW-0378">Hydrolase</keyword>
<dbReference type="EC" id="3.1.2.-" evidence="3"/>
<dbReference type="GO" id="GO:0006629">
    <property type="term" value="P:lipid metabolic process"/>
    <property type="evidence" value="ECO:0007669"/>
    <property type="project" value="InterPro"/>
</dbReference>
<evidence type="ECO:0000256" key="1">
    <source>
        <dbReference type="SAM" id="SignalP"/>
    </source>
</evidence>
<dbReference type="PANTHER" id="PTHR30383:SF24">
    <property type="entry name" value="THIOESTERASE 1_PROTEASE 1_LYSOPHOSPHOLIPASE L1"/>
    <property type="match status" value="1"/>
</dbReference>
<protein>
    <submittedName>
        <fullName evidence="3">Acyl-CoA thioesterase-1</fullName>
        <ecNumber evidence="3">3.1.1.5</ecNumber>
        <ecNumber evidence="3">3.1.2.-</ecNumber>
    </submittedName>
</protein>
<dbReference type="InterPro" id="IPR051532">
    <property type="entry name" value="Ester_Hydrolysis_Enzymes"/>
</dbReference>
<keyword evidence="4" id="KW-1185">Reference proteome</keyword>
<dbReference type="SUPFAM" id="SSF52266">
    <property type="entry name" value="SGNH hydrolase"/>
    <property type="match status" value="1"/>
</dbReference>
<evidence type="ECO:0000313" key="3">
    <source>
        <dbReference type="EMBL" id="MBB3764995.1"/>
    </source>
</evidence>
<dbReference type="InterPro" id="IPR008265">
    <property type="entry name" value="Lipase_GDSL_AS"/>
</dbReference>
<feature type="chain" id="PRO_5032296937" evidence="1">
    <location>
        <begin position="22"/>
        <end position="207"/>
    </location>
</feature>
<gene>
    <name evidence="3" type="ORF">FHS50_002057</name>
</gene>
<keyword evidence="1" id="KW-0732">Signal</keyword>
<dbReference type="RefSeq" id="WP_183934339.1">
    <property type="nucleotide sequence ID" value="NZ_JACICF010000002.1"/>
</dbReference>
<dbReference type="InterPro" id="IPR013830">
    <property type="entry name" value="SGNH_hydro"/>
</dbReference>
<dbReference type="Proteomes" id="UP000578569">
    <property type="component" value="Unassembled WGS sequence"/>
</dbReference>
<name>A0A839Z5P5_9SPHN</name>
<sequence length="207" mass="22232">MTRLIIAALLGFLLSTDMALASDERPRILAFGDSLTAGYNLPEGLGYAPQLEDALRRRGIAASVVDGGVSGDTSSAGRARLGWTLDGLDEQPDLLVIALGGNDVLRAIDPAVTEENLSAMIETAKERGIAVLLIGMRAPPNYDPHYVRHFDAIYPALAKRYGVPLYPFFLDGVIGEPGRMQADGLHPTFEGVKQMVTRTADRVIDAL</sequence>
<feature type="domain" description="SGNH hydrolase-type esterase" evidence="2">
    <location>
        <begin position="30"/>
        <end position="191"/>
    </location>
</feature>
<dbReference type="InterPro" id="IPR036514">
    <property type="entry name" value="SGNH_hydro_sf"/>
</dbReference>
<evidence type="ECO:0000313" key="4">
    <source>
        <dbReference type="Proteomes" id="UP000578569"/>
    </source>
</evidence>
<evidence type="ECO:0000259" key="2">
    <source>
        <dbReference type="Pfam" id="PF13472"/>
    </source>
</evidence>
<dbReference type="AlphaFoldDB" id="A0A839Z5P5"/>
<dbReference type="Gene3D" id="3.40.50.1110">
    <property type="entry name" value="SGNH hydrolase"/>
    <property type="match status" value="1"/>
</dbReference>
<feature type="signal peptide" evidence="1">
    <location>
        <begin position="1"/>
        <end position="21"/>
    </location>
</feature>
<organism evidence="3 4">
    <name type="scientific">Sphingomicrobium lutaoense</name>
    <dbReference type="NCBI Taxonomy" id="515949"/>
    <lineage>
        <taxon>Bacteria</taxon>
        <taxon>Pseudomonadati</taxon>
        <taxon>Pseudomonadota</taxon>
        <taxon>Alphaproteobacteria</taxon>
        <taxon>Sphingomonadales</taxon>
        <taxon>Sphingomonadaceae</taxon>
        <taxon>Sphingomicrobium</taxon>
    </lineage>
</organism>
<dbReference type="CDD" id="cd01822">
    <property type="entry name" value="Lysophospholipase_L1_like"/>
    <property type="match status" value="1"/>
</dbReference>
<accession>A0A839Z5P5</accession>
<dbReference type="EMBL" id="JACICF010000002">
    <property type="protein sequence ID" value="MBB3764995.1"/>
    <property type="molecule type" value="Genomic_DNA"/>
</dbReference>
<dbReference type="EC" id="3.1.1.5" evidence="3"/>
<dbReference type="PROSITE" id="PS01098">
    <property type="entry name" value="LIPASE_GDSL_SER"/>
    <property type="match status" value="1"/>
</dbReference>